<dbReference type="PANTHER" id="PTHR23052">
    <property type="entry name" value="AXONEMAL DYNEIN LIGHT CHAIN DOMAIN-CONTAINING PROTEIN 1"/>
    <property type="match status" value="1"/>
</dbReference>
<dbReference type="PANTHER" id="PTHR23052:SF1">
    <property type="entry name" value="AXONEMAL DYNEIN LIGHT CHAIN DOMAIN-CONTAINING PROTEIN 1"/>
    <property type="match status" value="1"/>
</dbReference>
<dbReference type="InterPro" id="IPR052845">
    <property type="entry name" value="Axonemal_dynein_LC_domain"/>
</dbReference>
<evidence type="ECO:0000256" key="1">
    <source>
        <dbReference type="SAM" id="MobiDB-lite"/>
    </source>
</evidence>
<feature type="compositionally biased region" description="Polar residues" evidence="1">
    <location>
        <begin position="63"/>
        <end position="80"/>
    </location>
</feature>
<accession>A0A7S1SHA9</accession>
<name>A0A7S1SHA9_9CHLO</name>
<gene>
    <name evidence="2" type="ORF">TCHU04912_LOCUS1083</name>
</gene>
<feature type="compositionally biased region" description="Polar residues" evidence="1">
    <location>
        <begin position="145"/>
        <end position="154"/>
    </location>
</feature>
<dbReference type="AlphaFoldDB" id="A0A7S1SHA9"/>
<evidence type="ECO:0000313" key="2">
    <source>
        <dbReference type="EMBL" id="CAD9198850.1"/>
    </source>
</evidence>
<sequence>MSSSRQERGSGAMSSAQRTQSARTPREQRADVKDASPRPMTANVPQRSTYRARPPLATGASPKWSTGSGRLSPHTRTVTPNAMLDPAPSLTSKNAQRQWSGVSYVADKKGGWNPNRTVGEKLVSSRAGGNSSHASAVSPVPGVENVTSSASAASDRNWHKRVFSKHLPSGRGDVARLRKWLEVSLDEVSHKGKGDLFTFSEDALKLYNTAYQELTRQVSVSCVDHGRLMADLWTSHAELTGRVLTDLINERAGTSAAFASMADENRKLVDEAESLRAQLRQRDLDLVAHKRRLERFEELSLRYNYKGETWEEQDEARVGRLNLGQLTDSEGDV</sequence>
<feature type="region of interest" description="Disordered" evidence="1">
    <location>
        <begin position="125"/>
        <end position="155"/>
    </location>
</feature>
<feature type="compositionally biased region" description="Basic and acidic residues" evidence="1">
    <location>
        <begin position="24"/>
        <end position="36"/>
    </location>
</feature>
<organism evidence="2">
    <name type="scientific">Tetraselmis chuii</name>
    <dbReference type="NCBI Taxonomy" id="63592"/>
    <lineage>
        <taxon>Eukaryota</taxon>
        <taxon>Viridiplantae</taxon>
        <taxon>Chlorophyta</taxon>
        <taxon>core chlorophytes</taxon>
        <taxon>Chlorodendrophyceae</taxon>
        <taxon>Chlorodendrales</taxon>
        <taxon>Chlorodendraceae</taxon>
        <taxon>Tetraselmis</taxon>
    </lineage>
</organism>
<feature type="compositionally biased region" description="Polar residues" evidence="1">
    <location>
        <begin position="12"/>
        <end position="23"/>
    </location>
</feature>
<feature type="region of interest" description="Disordered" evidence="1">
    <location>
        <begin position="1"/>
        <end position="95"/>
    </location>
</feature>
<dbReference type="EMBL" id="HBGG01001966">
    <property type="protein sequence ID" value="CAD9198850.1"/>
    <property type="molecule type" value="Transcribed_RNA"/>
</dbReference>
<reference evidence="2" key="1">
    <citation type="submission" date="2021-01" db="EMBL/GenBank/DDBJ databases">
        <authorList>
            <person name="Corre E."/>
            <person name="Pelletier E."/>
            <person name="Niang G."/>
            <person name="Scheremetjew M."/>
            <person name="Finn R."/>
            <person name="Kale V."/>
            <person name="Holt S."/>
            <person name="Cochrane G."/>
            <person name="Meng A."/>
            <person name="Brown T."/>
            <person name="Cohen L."/>
        </authorList>
    </citation>
    <scope>NUCLEOTIDE SEQUENCE</scope>
    <source>
        <strain evidence="2">PLY429</strain>
    </source>
</reference>
<protein>
    <submittedName>
        <fullName evidence="2">Uncharacterized protein</fullName>
    </submittedName>
</protein>
<proteinExistence type="predicted"/>